<sequence length="137" mass="15441">MQKIALAKLHFFFIFIIPFAIFAEGDILTATRNGDTVTVKRLIKEGSDVNITFLSEGHTYNPLTLAIENQNLELIKILVEGAQILTLFMLLFPTLSSVQSEMQSKAGTRILSNIFSIENFPKGRSIRRSLNRLAREI</sequence>
<gene>
    <name evidence="1" type="ORF">LEP1GSC038_1389</name>
</gene>
<dbReference type="InterPro" id="IPR036770">
    <property type="entry name" value="Ankyrin_rpt-contain_sf"/>
</dbReference>
<accession>M6FPR9</accession>
<comment type="caution">
    <text evidence="1">The sequence shown here is derived from an EMBL/GenBank/DDBJ whole genome shotgun (WGS) entry which is preliminary data.</text>
</comment>
<evidence type="ECO:0000313" key="2">
    <source>
        <dbReference type="Proteomes" id="UP000012101"/>
    </source>
</evidence>
<dbReference type="AlphaFoldDB" id="M6FPR9"/>
<organism evidence="1 2">
    <name type="scientific">Leptospira weilii str. 2006001855</name>
    <dbReference type="NCBI Taxonomy" id="996804"/>
    <lineage>
        <taxon>Bacteria</taxon>
        <taxon>Pseudomonadati</taxon>
        <taxon>Spirochaetota</taxon>
        <taxon>Spirochaetia</taxon>
        <taxon>Leptospirales</taxon>
        <taxon>Leptospiraceae</taxon>
        <taxon>Leptospira</taxon>
    </lineage>
</organism>
<dbReference type="SUPFAM" id="SSF48403">
    <property type="entry name" value="Ankyrin repeat"/>
    <property type="match status" value="1"/>
</dbReference>
<reference evidence="1 2" key="1">
    <citation type="submission" date="2013-01" db="EMBL/GenBank/DDBJ databases">
        <authorList>
            <person name="Harkins D.M."/>
            <person name="Durkin A.S."/>
            <person name="Brinkac L.M."/>
            <person name="Haft D.H."/>
            <person name="Selengut J.D."/>
            <person name="Sanka R."/>
            <person name="DePew J."/>
            <person name="Purushe J."/>
            <person name="Hospenthal D.R."/>
            <person name="Murray C.K."/>
            <person name="Pimentel G."/>
            <person name="Wasfy M."/>
            <person name="Vinetz J.M."/>
            <person name="Sutton G.G."/>
            <person name="Nierman W.C."/>
            <person name="Fouts D.E."/>
        </authorList>
    </citation>
    <scope>NUCLEOTIDE SEQUENCE [LARGE SCALE GENOMIC DNA]</scope>
    <source>
        <strain evidence="1 2">2006001855</strain>
    </source>
</reference>
<proteinExistence type="predicted"/>
<protein>
    <submittedName>
        <fullName evidence="1">Ankyrin repeat domain protein</fullName>
    </submittedName>
</protein>
<evidence type="ECO:0000313" key="1">
    <source>
        <dbReference type="EMBL" id="EMM73112.1"/>
    </source>
</evidence>
<dbReference type="Proteomes" id="UP000012101">
    <property type="component" value="Unassembled WGS sequence"/>
</dbReference>
<dbReference type="Gene3D" id="1.25.40.20">
    <property type="entry name" value="Ankyrin repeat-containing domain"/>
    <property type="match status" value="1"/>
</dbReference>
<name>M6FPR9_9LEPT</name>
<dbReference type="EMBL" id="AFJM02000029">
    <property type="protein sequence ID" value="EMM73112.1"/>
    <property type="molecule type" value="Genomic_DNA"/>
</dbReference>